<dbReference type="RefSeq" id="WP_057826185.1">
    <property type="nucleotide sequence ID" value="NZ_AZEA01000023.1"/>
</dbReference>
<proteinExistence type="predicted"/>
<keyword evidence="2" id="KW-1185">Reference proteome</keyword>
<dbReference type="AlphaFoldDB" id="A0A0R1KUV1"/>
<evidence type="ECO:0000313" key="1">
    <source>
        <dbReference type="EMBL" id="KRK87291.1"/>
    </source>
</evidence>
<name>A0A0R1KUV1_9LACO</name>
<comment type="caution">
    <text evidence="1">The sequence shown here is derived from an EMBL/GenBank/DDBJ whole genome shotgun (WGS) entry which is preliminary data.</text>
</comment>
<dbReference type="OrthoDB" id="2284251at2"/>
<protein>
    <submittedName>
        <fullName evidence="1">Uncharacterized protein</fullName>
    </submittedName>
</protein>
<gene>
    <name evidence="1" type="ORF">FD17_GL001371</name>
</gene>
<organism evidence="1 2">
    <name type="scientific">Lentilactobacillus sunkii DSM 19904</name>
    <dbReference type="NCBI Taxonomy" id="1423808"/>
    <lineage>
        <taxon>Bacteria</taxon>
        <taxon>Bacillati</taxon>
        <taxon>Bacillota</taxon>
        <taxon>Bacilli</taxon>
        <taxon>Lactobacillales</taxon>
        <taxon>Lactobacillaceae</taxon>
        <taxon>Lentilactobacillus</taxon>
    </lineage>
</organism>
<evidence type="ECO:0000313" key="2">
    <source>
        <dbReference type="Proteomes" id="UP000051581"/>
    </source>
</evidence>
<sequence>MKKKGLISLLVIASVSLGALGLAMVSASASNVKRVSSSYIKKNGIKHRFYKLTKNTKASIYYYVNEPGANRDGLTHRANIIMPRGTIIDSQFTGSKNSKKVLYGTGVDLSYTLKHKLLGKNRLVGGPTFAINYSSNTVRIKRPGYMLPYGNNVLYSGGLTGFLQFGTYDSNAVKLTSDGYVEYYKYANRRAAENIISAYQKQTIPTSYTKINRSVVKGNVTYLYYGHKLKGVSDSKVRTKGLYQYRLAIANQHTPYRLNNDISASMYTIGNQNFFTFVTVSKE</sequence>
<accession>A0A0R1KUV1</accession>
<dbReference type="PATRIC" id="fig|1423808.3.peg.1384"/>
<dbReference type="EMBL" id="AZEA01000023">
    <property type="protein sequence ID" value="KRK87291.1"/>
    <property type="molecule type" value="Genomic_DNA"/>
</dbReference>
<dbReference type="Proteomes" id="UP000051581">
    <property type="component" value="Unassembled WGS sequence"/>
</dbReference>
<reference evidence="1 2" key="1">
    <citation type="journal article" date="2015" name="Genome Announc.">
        <title>Expanding the biotechnology potential of lactobacilli through comparative genomics of 213 strains and associated genera.</title>
        <authorList>
            <person name="Sun Z."/>
            <person name="Harris H.M."/>
            <person name="McCann A."/>
            <person name="Guo C."/>
            <person name="Argimon S."/>
            <person name="Zhang W."/>
            <person name="Yang X."/>
            <person name="Jeffery I.B."/>
            <person name="Cooney J.C."/>
            <person name="Kagawa T.F."/>
            <person name="Liu W."/>
            <person name="Song Y."/>
            <person name="Salvetti E."/>
            <person name="Wrobel A."/>
            <person name="Rasinkangas P."/>
            <person name="Parkhill J."/>
            <person name="Rea M.C."/>
            <person name="O'Sullivan O."/>
            <person name="Ritari J."/>
            <person name="Douillard F.P."/>
            <person name="Paul Ross R."/>
            <person name="Yang R."/>
            <person name="Briner A.E."/>
            <person name="Felis G.E."/>
            <person name="de Vos W.M."/>
            <person name="Barrangou R."/>
            <person name="Klaenhammer T.R."/>
            <person name="Caufield P.W."/>
            <person name="Cui Y."/>
            <person name="Zhang H."/>
            <person name="O'Toole P.W."/>
        </authorList>
    </citation>
    <scope>NUCLEOTIDE SEQUENCE [LARGE SCALE GENOMIC DNA]</scope>
    <source>
        <strain evidence="1 2">DSM 19904</strain>
    </source>
</reference>